<dbReference type="OrthoDB" id="10601996at2759"/>
<dbReference type="EMBL" id="PQFF01000096">
    <property type="protein sequence ID" value="RHZ82907.1"/>
    <property type="molecule type" value="Genomic_DNA"/>
</dbReference>
<feature type="region of interest" description="Disordered" evidence="1">
    <location>
        <begin position="1"/>
        <end position="128"/>
    </location>
</feature>
<sequence length="393" mass="45356">MSLPQARISEQEDRPRRKVANYSSTRSSTTSRNRFKFNPLDKKNNNKNSGKNTTEKSSVSQGETQSKSSNTVRNNIQLKETTWEAENISTDKQNIMNLEEDNFNNDSNTDTGPRKVVDNDTTSKNQETTVVEDNESIISFEDINENQHEWQWQQVTNRKGKQKVVDNDTTSKNQETTVVEDNESIISFEDINENQHEWREAFGAKKYKIWTFASRIPGKTIGDKIEKIKKSFREVTELITVNSEVFNRQKMISVFFDNEEKMNTAKKINVSVDAAQSIYMHRAVIFKRNPQRDIMHGIKLWDIPIGMKYKELAFEISSIFGDIERMNLRTNDMWQSAIIVFKKKNSAEKIGVLLLVMTHSELRHLVSLQKCSSHVIPATQIQNSNAKIPNPKL</sequence>
<dbReference type="AlphaFoldDB" id="A0A397J637"/>
<name>A0A397J637_9GLOM</name>
<gene>
    <name evidence="2" type="ORF">Glove_103g111</name>
</gene>
<protein>
    <submittedName>
        <fullName evidence="2">Uncharacterized protein</fullName>
    </submittedName>
</protein>
<feature type="compositionally biased region" description="Polar residues" evidence="1">
    <location>
        <begin position="59"/>
        <end position="80"/>
    </location>
</feature>
<proteinExistence type="predicted"/>
<feature type="compositionally biased region" description="Low complexity" evidence="1">
    <location>
        <begin position="46"/>
        <end position="58"/>
    </location>
</feature>
<evidence type="ECO:0000256" key="1">
    <source>
        <dbReference type="SAM" id="MobiDB-lite"/>
    </source>
</evidence>
<keyword evidence="3" id="KW-1185">Reference proteome</keyword>
<feature type="compositionally biased region" description="Polar residues" evidence="1">
    <location>
        <begin position="119"/>
        <end position="128"/>
    </location>
</feature>
<comment type="caution">
    <text evidence="2">The sequence shown here is derived from an EMBL/GenBank/DDBJ whole genome shotgun (WGS) entry which is preliminary data.</text>
</comment>
<evidence type="ECO:0000313" key="2">
    <source>
        <dbReference type="EMBL" id="RHZ82907.1"/>
    </source>
</evidence>
<accession>A0A397J637</accession>
<reference evidence="2 3" key="1">
    <citation type="submission" date="2018-08" db="EMBL/GenBank/DDBJ databases">
        <title>Genome and evolution of the arbuscular mycorrhizal fungus Diversispora epigaea (formerly Glomus versiforme) and its bacterial endosymbionts.</title>
        <authorList>
            <person name="Sun X."/>
            <person name="Fei Z."/>
            <person name="Harrison M."/>
        </authorList>
    </citation>
    <scope>NUCLEOTIDE SEQUENCE [LARGE SCALE GENOMIC DNA]</scope>
    <source>
        <strain evidence="2 3">IT104</strain>
    </source>
</reference>
<feature type="compositionally biased region" description="Low complexity" evidence="1">
    <location>
        <begin position="23"/>
        <end position="32"/>
    </location>
</feature>
<organism evidence="2 3">
    <name type="scientific">Diversispora epigaea</name>
    <dbReference type="NCBI Taxonomy" id="1348612"/>
    <lineage>
        <taxon>Eukaryota</taxon>
        <taxon>Fungi</taxon>
        <taxon>Fungi incertae sedis</taxon>
        <taxon>Mucoromycota</taxon>
        <taxon>Glomeromycotina</taxon>
        <taxon>Glomeromycetes</taxon>
        <taxon>Diversisporales</taxon>
        <taxon>Diversisporaceae</taxon>
        <taxon>Diversispora</taxon>
    </lineage>
</organism>
<feature type="compositionally biased region" description="Polar residues" evidence="1">
    <location>
        <begin position="87"/>
        <end position="96"/>
    </location>
</feature>
<dbReference type="Proteomes" id="UP000266861">
    <property type="component" value="Unassembled WGS sequence"/>
</dbReference>
<evidence type="ECO:0000313" key="3">
    <source>
        <dbReference type="Proteomes" id="UP000266861"/>
    </source>
</evidence>